<proteinExistence type="predicted"/>
<sequence length="116" mass="13186">MIGDLKTIGRSEVHIKARNTAIHCAPNFHPLCYKSHVIGGEPIAIYWAQFQTREKFSKNRKKSSKLIPIEPENPLDGSRTCNHATNKAAIYLITLHMEMSSTKICFLYGKMRAKNQ</sequence>
<dbReference type="EMBL" id="ODYU01003169">
    <property type="protein sequence ID" value="SOQ41575.1"/>
    <property type="molecule type" value="Genomic_DNA"/>
</dbReference>
<evidence type="ECO:0000313" key="1">
    <source>
        <dbReference type="EMBL" id="SOQ41575.1"/>
    </source>
</evidence>
<name>A0A2H1VL79_SPOFR</name>
<protein>
    <submittedName>
        <fullName evidence="1">SFRICE_022153</fullName>
    </submittedName>
</protein>
<dbReference type="AlphaFoldDB" id="A0A2H1VL79"/>
<gene>
    <name evidence="1" type="ORF">SFRICE_022153</name>
</gene>
<organism evidence="1">
    <name type="scientific">Spodoptera frugiperda</name>
    <name type="common">Fall armyworm</name>
    <dbReference type="NCBI Taxonomy" id="7108"/>
    <lineage>
        <taxon>Eukaryota</taxon>
        <taxon>Metazoa</taxon>
        <taxon>Ecdysozoa</taxon>
        <taxon>Arthropoda</taxon>
        <taxon>Hexapoda</taxon>
        <taxon>Insecta</taxon>
        <taxon>Pterygota</taxon>
        <taxon>Neoptera</taxon>
        <taxon>Endopterygota</taxon>
        <taxon>Lepidoptera</taxon>
        <taxon>Glossata</taxon>
        <taxon>Ditrysia</taxon>
        <taxon>Noctuoidea</taxon>
        <taxon>Noctuidae</taxon>
        <taxon>Amphipyrinae</taxon>
        <taxon>Spodoptera</taxon>
    </lineage>
</organism>
<reference evidence="1" key="1">
    <citation type="submission" date="2016-07" db="EMBL/GenBank/DDBJ databases">
        <authorList>
            <person name="Bretaudeau A."/>
        </authorList>
    </citation>
    <scope>NUCLEOTIDE SEQUENCE</scope>
    <source>
        <strain evidence="1">Rice</strain>
        <tissue evidence="1">Whole body</tissue>
    </source>
</reference>
<accession>A0A2H1VL79</accession>